<dbReference type="GO" id="GO:0008667">
    <property type="term" value="F:2,3-dihydro-2,3-dihydroxybenzoate dehydrogenase activity"/>
    <property type="evidence" value="ECO:0007669"/>
    <property type="project" value="InterPro"/>
</dbReference>
<dbReference type="PRINTS" id="PR01397">
    <property type="entry name" value="DHBDHDRGNASE"/>
</dbReference>
<dbReference type="InterPro" id="IPR020904">
    <property type="entry name" value="Sc_DH/Rdtase_CS"/>
</dbReference>
<organism evidence="3 4">
    <name type="scientific">Rothia aeria</name>
    <dbReference type="NCBI Taxonomy" id="172042"/>
    <lineage>
        <taxon>Bacteria</taxon>
        <taxon>Bacillati</taxon>
        <taxon>Actinomycetota</taxon>
        <taxon>Actinomycetes</taxon>
        <taxon>Micrococcales</taxon>
        <taxon>Micrococcaceae</taxon>
        <taxon>Rothia</taxon>
    </lineage>
</organism>
<dbReference type="Pfam" id="PF13561">
    <property type="entry name" value="adh_short_C2"/>
    <property type="match status" value="1"/>
</dbReference>
<dbReference type="PROSITE" id="PS00061">
    <property type="entry name" value="ADH_SHORT"/>
    <property type="match status" value="1"/>
</dbReference>
<dbReference type="InterPro" id="IPR003560">
    <property type="entry name" value="DHB_DH"/>
</dbReference>
<reference evidence="3 4" key="1">
    <citation type="submission" date="2016-10" db="EMBL/GenBank/DDBJ databases">
        <title>Genome sequence of Rothia aeria strain JCM11412.</title>
        <authorList>
            <person name="Nambu T."/>
        </authorList>
    </citation>
    <scope>NUCLEOTIDE SEQUENCE [LARGE SCALE GENOMIC DNA]</scope>
    <source>
        <strain evidence="3 4">JCM 11412</strain>
    </source>
</reference>
<dbReference type="PANTHER" id="PTHR24321:SF13">
    <property type="entry name" value="2,3-DIHYDRO-2,3-DIHYDROXYBENZOATE DEHYDROGENASE"/>
    <property type="match status" value="1"/>
</dbReference>
<dbReference type="Proteomes" id="UP000250241">
    <property type="component" value="Chromosome"/>
</dbReference>
<dbReference type="KEGG" id="raj:RA11412_0135"/>
<dbReference type="EMBL" id="AP017895">
    <property type="protein sequence ID" value="BAV86434.1"/>
    <property type="molecule type" value="Genomic_DNA"/>
</dbReference>
<dbReference type="SUPFAM" id="SSF51735">
    <property type="entry name" value="NAD(P)-binding Rossmann-fold domains"/>
    <property type="match status" value="1"/>
</dbReference>
<dbReference type="AlphaFoldDB" id="A0A2Z5QVW3"/>
<accession>A0A2Z5QVW3</accession>
<evidence type="ECO:0000313" key="4">
    <source>
        <dbReference type="Proteomes" id="UP000250241"/>
    </source>
</evidence>
<dbReference type="GO" id="GO:0019290">
    <property type="term" value="P:siderophore biosynthetic process"/>
    <property type="evidence" value="ECO:0007669"/>
    <property type="project" value="InterPro"/>
</dbReference>
<keyword evidence="2" id="KW-0560">Oxidoreductase</keyword>
<proteinExistence type="inferred from homology"/>
<evidence type="ECO:0000256" key="1">
    <source>
        <dbReference type="ARBA" id="ARBA00006484"/>
    </source>
</evidence>
<dbReference type="GeneID" id="93862136"/>
<evidence type="ECO:0000256" key="2">
    <source>
        <dbReference type="ARBA" id="ARBA00023002"/>
    </source>
</evidence>
<dbReference type="RefSeq" id="WP_128087106.1">
    <property type="nucleotide sequence ID" value="NZ_CP068102.1"/>
</dbReference>
<evidence type="ECO:0000313" key="3">
    <source>
        <dbReference type="EMBL" id="BAV86434.1"/>
    </source>
</evidence>
<dbReference type="InterPro" id="IPR002347">
    <property type="entry name" value="SDR_fam"/>
</dbReference>
<keyword evidence="4" id="KW-1185">Reference proteome</keyword>
<name>A0A2Z5QVW3_9MICC</name>
<protein>
    <submittedName>
        <fullName evidence="3">2,3-dihydro-2,3-dihydroxybenzoate dehydrogenase</fullName>
    </submittedName>
</protein>
<dbReference type="Gene3D" id="3.40.50.720">
    <property type="entry name" value="NAD(P)-binding Rossmann-like Domain"/>
    <property type="match status" value="1"/>
</dbReference>
<dbReference type="InterPro" id="IPR036291">
    <property type="entry name" value="NAD(P)-bd_dom_sf"/>
</dbReference>
<dbReference type="PANTHER" id="PTHR24321">
    <property type="entry name" value="DEHYDROGENASES, SHORT CHAIN"/>
    <property type="match status" value="1"/>
</dbReference>
<comment type="similarity">
    <text evidence="1">Belongs to the short-chain dehydrogenases/reductases (SDR) family.</text>
</comment>
<gene>
    <name evidence="3" type="ORF">RA11412_0135</name>
</gene>
<sequence>MSWVIVTGANGGIGAATVHELIKNNYSVYAADLAETPHESFAAYSDTTFRYSPVNVGDEESVRALAHAAAEMGEPIKGAVLAAGIAHSQPLLDTSFEDWKRLHAVNADGVFLCLREIARVMIEQVQATPENTRSLVTVASNAARVPRAEFGAYGASKASAVRVSSSFGLQLARHGIRVNTVCPGTTRTPMVTDAWGGEDLSALPVAGSPETFRLGIPLGRIADPADIAAVNAFLISDASRHISMQNIVADGGATL</sequence>